<reference evidence="2 3" key="1">
    <citation type="journal article" date="2012" name="New Phytol.">
        <title>Insight into trade-off between wood decay and parasitism from the genome of a fungal forest pathogen.</title>
        <authorList>
            <person name="Olson A."/>
            <person name="Aerts A."/>
            <person name="Asiegbu F."/>
            <person name="Belbahri L."/>
            <person name="Bouzid O."/>
            <person name="Broberg A."/>
            <person name="Canback B."/>
            <person name="Coutinho P.M."/>
            <person name="Cullen D."/>
            <person name="Dalman K."/>
            <person name="Deflorio G."/>
            <person name="van Diepen L.T."/>
            <person name="Dunand C."/>
            <person name="Duplessis S."/>
            <person name="Durling M."/>
            <person name="Gonthier P."/>
            <person name="Grimwood J."/>
            <person name="Fossdal C.G."/>
            <person name="Hansson D."/>
            <person name="Henrissat B."/>
            <person name="Hietala A."/>
            <person name="Himmelstrand K."/>
            <person name="Hoffmeister D."/>
            <person name="Hogberg N."/>
            <person name="James T.Y."/>
            <person name="Karlsson M."/>
            <person name="Kohler A."/>
            <person name="Kues U."/>
            <person name="Lee Y.H."/>
            <person name="Lin Y.C."/>
            <person name="Lind M."/>
            <person name="Lindquist E."/>
            <person name="Lombard V."/>
            <person name="Lucas S."/>
            <person name="Lunden K."/>
            <person name="Morin E."/>
            <person name="Murat C."/>
            <person name="Park J."/>
            <person name="Raffaello T."/>
            <person name="Rouze P."/>
            <person name="Salamov A."/>
            <person name="Schmutz J."/>
            <person name="Solheim H."/>
            <person name="Stahlberg J."/>
            <person name="Velez H."/>
            <person name="de Vries R.P."/>
            <person name="Wiebenga A."/>
            <person name="Woodward S."/>
            <person name="Yakovlev I."/>
            <person name="Garbelotto M."/>
            <person name="Martin F."/>
            <person name="Grigoriev I.V."/>
            <person name="Stenlid J."/>
        </authorList>
    </citation>
    <scope>NUCLEOTIDE SEQUENCE [LARGE SCALE GENOMIC DNA]</scope>
    <source>
        <strain evidence="2 3">TC 32-1</strain>
    </source>
</reference>
<dbReference type="InterPro" id="IPR039486">
    <property type="entry name" value="Mug56/Spo71_PH"/>
</dbReference>
<evidence type="ECO:0000313" key="3">
    <source>
        <dbReference type="Proteomes" id="UP000030671"/>
    </source>
</evidence>
<dbReference type="SMART" id="SM00233">
    <property type="entry name" value="PH"/>
    <property type="match status" value="2"/>
</dbReference>
<dbReference type="InterPro" id="IPR057379">
    <property type="entry name" value="PH_SPO71"/>
</dbReference>
<dbReference type="KEGG" id="hir:HETIRDRAFT_51882"/>
<accession>W4K873</accession>
<dbReference type="PROSITE" id="PS50003">
    <property type="entry name" value="PH_DOMAIN"/>
    <property type="match status" value="1"/>
</dbReference>
<organism evidence="2 3">
    <name type="scientific">Heterobasidion irregulare (strain TC 32-1)</name>
    <dbReference type="NCBI Taxonomy" id="747525"/>
    <lineage>
        <taxon>Eukaryota</taxon>
        <taxon>Fungi</taxon>
        <taxon>Dikarya</taxon>
        <taxon>Basidiomycota</taxon>
        <taxon>Agaricomycotina</taxon>
        <taxon>Agaricomycetes</taxon>
        <taxon>Russulales</taxon>
        <taxon>Bondarzewiaceae</taxon>
        <taxon>Heterobasidion</taxon>
        <taxon>Heterobasidion annosum species complex</taxon>
    </lineage>
</organism>
<dbReference type="GeneID" id="20678194"/>
<dbReference type="InterPro" id="IPR040345">
    <property type="entry name" value="Mug56/Spo71"/>
</dbReference>
<gene>
    <name evidence="2" type="ORF">HETIRDRAFT_51882</name>
</gene>
<dbReference type="RefSeq" id="XP_009545855.1">
    <property type="nucleotide sequence ID" value="XM_009547560.1"/>
</dbReference>
<dbReference type="EMBL" id="KI925458">
    <property type="protein sequence ID" value="ETW81550.1"/>
    <property type="molecule type" value="Genomic_DNA"/>
</dbReference>
<dbReference type="OrthoDB" id="5579281at2759"/>
<dbReference type="STRING" id="747525.W4K873"/>
<proteinExistence type="predicted"/>
<keyword evidence="3" id="KW-1185">Reference proteome</keyword>
<dbReference type="AlphaFoldDB" id="W4K873"/>
<name>W4K873_HETIT</name>
<sequence length="649" mass="75415">MIASDRMIVRVSYTRERSLGATFDENQNRFTQHLQYEDWAEFMVVWRKDRIELYEDYTIPLKEWVTGHKHLAFIAPLNTPRTKLSLYSFTDLSFCIACPPTAVESVSKSRWHFHRAKEGLNIFVFKHRRRSRAVDWTWHLWRRLGGRFPPFIEIRVPLVDIRLKIDIPDSANDQTNADLTSFTKANLIELCVKALGRIQDWKMLIQRQLEMGAQLELAWRMGTQLDWVWWQEDIEGKEREWAVLAGLALSQAGKAAHLEIRRSEHLPSRVHLKDGVRLEEPPSIEGFLERVKPATQVRQPIYLTIHDGLLFSLPPPRAHPPRPPGSVPEPASLDDDFHTTMRNEEAWRGAQQVSEARGVTDLRSIVLVRRAFQKPAQDRVHIRMRRCFELVMSTGRIVRFETYSCKTAIEWINRLRTLIQYWKARHDMDARQEMDIQAAPEPASDLSAILPSLNHLYNWCVLDGCRAITKTGRVFVQKGFRGRYKLVHVQLFIVAGHLIQYHMKTNSVHHRRRGKGISLLDAYIASGVFAAQSLPRGQYKPNTPPMARRYQDGLESADPDEDTLFVVYYYPLNVETGITERPGKGNRVGKDKEAVPNLSTKRKLMVFRTRSRVERDVWCWALNAEIEKVVRTKKEREEKLRHAGGLIRT</sequence>
<dbReference type="SUPFAM" id="SSF50729">
    <property type="entry name" value="PH domain-like"/>
    <property type="match status" value="1"/>
</dbReference>
<dbReference type="Proteomes" id="UP000030671">
    <property type="component" value="Unassembled WGS sequence"/>
</dbReference>
<protein>
    <recommendedName>
        <fullName evidence="1">PH domain-containing protein</fullName>
    </recommendedName>
</protein>
<dbReference type="InterPro" id="IPR001849">
    <property type="entry name" value="PH_domain"/>
</dbReference>
<evidence type="ECO:0000259" key="1">
    <source>
        <dbReference type="PROSITE" id="PS50003"/>
    </source>
</evidence>
<dbReference type="PANTHER" id="PTHR28076">
    <property type="entry name" value="SPORULATION-SPECIFIC PROTEIN 71"/>
    <property type="match status" value="1"/>
</dbReference>
<dbReference type="eggNOG" id="ENOG502QRAT">
    <property type="taxonomic scope" value="Eukaryota"/>
</dbReference>
<dbReference type="Pfam" id="PF23207">
    <property type="entry name" value="PH_SPO71"/>
    <property type="match status" value="1"/>
</dbReference>
<dbReference type="HOGENOM" id="CLU_008203_0_0_1"/>
<dbReference type="PANTHER" id="PTHR28076:SF1">
    <property type="entry name" value="PROSPORE MEMBRANE ADAPTER PROTEIN SPO71"/>
    <property type="match status" value="1"/>
</dbReference>
<evidence type="ECO:0000313" key="2">
    <source>
        <dbReference type="EMBL" id="ETW81550.1"/>
    </source>
</evidence>
<dbReference type="InParanoid" id="W4K873"/>
<feature type="domain" description="PH" evidence="1">
    <location>
        <begin position="281"/>
        <end position="420"/>
    </location>
</feature>
<dbReference type="Pfam" id="PF15404">
    <property type="entry name" value="PH_4"/>
    <property type="match status" value="1"/>
</dbReference>
<dbReference type="GO" id="GO:1902657">
    <property type="term" value="P:protein localization to prospore membrane"/>
    <property type="evidence" value="ECO:0007669"/>
    <property type="project" value="InterPro"/>
</dbReference>